<keyword evidence="2" id="KW-0614">Plasmid</keyword>
<keyword evidence="1" id="KW-0472">Membrane</keyword>
<protein>
    <submittedName>
        <fullName evidence="2">Uncharacterized protein</fullName>
    </submittedName>
</protein>
<dbReference type="RefSeq" id="WP_329501491.1">
    <property type="nucleotide sequence ID" value="NZ_CP108461.1"/>
</dbReference>
<accession>A0ABZ1WM80</accession>
<feature type="transmembrane region" description="Helical" evidence="1">
    <location>
        <begin position="145"/>
        <end position="164"/>
    </location>
</feature>
<reference evidence="2 3" key="1">
    <citation type="submission" date="2022-10" db="EMBL/GenBank/DDBJ databases">
        <title>The complete genomes of actinobacterial strains from the NBC collection.</title>
        <authorList>
            <person name="Joergensen T.S."/>
            <person name="Alvarez Arevalo M."/>
            <person name="Sterndorff E.B."/>
            <person name="Faurdal D."/>
            <person name="Vuksanovic O."/>
            <person name="Mourched A.-S."/>
            <person name="Charusanti P."/>
            <person name="Shaw S."/>
            <person name="Blin K."/>
            <person name="Weber T."/>
        </authorList>
    </citation>
    <scope>NUCLEOTIDE SEQUENCE [LARGE SCALE GENOMIC DNA]</scope>
    <source>
        <strain evidence="2 3">NBC_01247</strain>
        <plasmid evidence="2 3">unnamed1</plasmid>
    </source>
</reference>
<geneLocation type="plasmid" evidence="2 3">
    <name>unnamed1</name>
</geneLocation>
<keyword evidence="1" id="KW-1133">Transmembrane helix</keyword>
<dbReference type="Proteomes" id="UP001432014">
    <property type="component" value="Plasmid unnamed1"/>
</dbReference>
<evidence type="ECO:0000313" key="2">
    <source>
        <dbReference type="EMBL" id="WUS61899.1"/>
    </source>
</evidence>
<feature type="transmembrane region" description="Helical" evidence="1">
    <location>
        <begin position="110"/>
        <end position="133"/>
    </location>
</feature>
<sequence>MDHTPETGRPEQQVILLEPGYSPATMDGEIVAVRVRPLGGDTADVPTSVPALVDGEAAAVPVFDVSAHLDAMALRLAEHRRAIDAMGPAVPAPAAAPAIDPGLSLAVRQYVLYGSIASLAAGGAVWMLGAAVAEVAPHASEIGDVLKWIAVVVALVVLGVSGLLGKLRSVAAGTGTGTGTGASATASGDGASATGTVLALVHRTHQTSIGRQSAGWRGSITNNNS</sequence>
<proteinExistence type="predicted"/>
<keyword evidence="1" id="KW-0812">Transmembrane</keyword>
<keyword evidence="3" id="KW-1185">Reference proteome</keyword>
<evidence type="ECO:0000313" key="3">
    <source>
        <dbReference type="Proteomes" id="UP001432014"/>
    </source>
</evidence>
<dbReference type="EMBL" id="CP108483">
    <property type="protein sequence ID" value="WUS61899.1"/>
    <property type="molecule type" value="Genomic_DNA"/>
</dbReference>
<gene>
    <name evidence="2" type="ORF">OG469_41190</name>
</gene>
<evidence type="ECO:0000256" key="1">
    <source>
        <dbReference type="SAM" id="Phobius"/>
    </source>
</evidence>
<organism evidence="2 3">
    <name type="scientific">Kitasatospora herbaricolor</name>
    <dbReference type="NCBI Taxonomy" id="68217"/>
    <lineage>
        <taxon>Bacteria</taxon>
        <taxon>Bacillati</taxon>
        <taxon>Actinomycetota</taxon>
        <taxon>Actinomycetes</taxon>
        <taxon>Kitasatosporales</taxon>
        <taxon>Streptomycetaceae</taxon>
        <taxon>Kitasatospora</taxon>
    </lineage>
</organism>
<name>A0ABZ1WM80_9ACTN</name>